<dbReference type="Proteomes" id="UP000006671">
    <property type="component" value="Unassembled WGS sequence"/>
</dbReference>
<protein>
    <submittedName>
        <fullName evidence="2">Predicted protein</fullName>
    </submittedName>
</protein>
<dbReference type="InterPro" id="IPR004843">
    <property type="entry name" value="Calcineurin-like_PHP"/>
</dbReference>
<dbReference type="AlphaFoldDB" id="D2UZ20"/>
<reference evidence="2 3" key="1">
    <citation type="journal article" date="2010" name="Cell">
        <title>The genome of Naegleria gruberi illuminates early eukaryotic versatility.</title>
        <authorList>
            <person name="Fritz-Laylin L.K."/>
            <person name="Prochnik S.E."/>
            <person name="Ginger M.L."/>
            <person name="Dacks J.B."/>
            <person name="Carpenter M.L."/>
            <person name="Field M.C."/>
            <person name="Kuo A."/>
            <person name="Paredez A."/>
            <person name="Chapman J."/>
            <person name="Pham J."/>
            <person name="Shu S."/>
            <person name="Neupane R."/>
            <person name="Cipriano M."/>
            <person name="Mancuso J."/>
            <person name="Tu H."/>
            <person name="Salamov A."/>
            <person name="Lindquist E."/>
            <person name="Shapiro H."/>
            <person name="Lucas S."/>
            <person name="Grigoriev I.V."/>
            <person name="Cande W.Z."/>
            <person name="Fulton C."/>
            <person name="Rokhsar D.S."/>
            <person name="Dawson S.C."/>
        </authorList>
    </citation>
    <scope>NUCLEOTIDE SEQUENCE [LARGE SCALE GENOMIC DNA]</scope>
    <source>
        <strain evidence="2 3">NEG-M</strain>
    </source>
</reference>
<dbReference type="GO" id="GO:0016787">
    <property type="term" value="F:hydrolase activity"/>
    <property type="evidence" value="ECO:0007669"/>
    <property type="project" value="InterPro"/>
</dbReference>
<sequence>MKIQFMSDLHIEHFPSFDDFNLKFKEKFGNFILSGKEIGHVLILAGDIANPFLDCYSDFLQYCSAKYRDVIIVAGNHEFYGNDYWSSVDRMKKLANLFANVHFLYQNSVEINGDGEQVVFLGCTLWSHVPDQALQVVQNVGVKISKFHNFTTSFSNIFKSLNDYRLISIMENGKSRTLHVTDTVRFFQEDVKWLSNELEKHKNKKVIVCTHHAPMMSGVGAPQYEHTKDLKVQHYNHAFASDLSSLIKSPIIMWIYGHTHYSIVKQTENGIIVAGNQLGYLSSKHPQIEGNNFRQDLIFEI</sequence>
<dbReference type="RefSeq" id="XP_002682817.1">
    <property type="nucleotide sequence ID" value="XM_002682771.1"/>
</dbReference>
<feature type="domain" description="Calcineurin-like phosphoesterase" evidence="1">
    <location>
        <begin position="1"/>
        <end position="261"/>
    </location>
</feature>
<dbReference type="eggNOG" id="ENOG502S3SZ">
    <property type="taxonomic scope" value="Eukaryota"/>
</dbReference>
<evidence type="ECO:0000313" key="2">
    <source>
        <dbReference type="EMBL" id="EFC50073.1"/>
    </source>
</evidence>
<dbReference type="SUPFAM" id="SSF56300">
    <property type="entry name" value="Metallo-dependent phosphatases"/>
    <property type="match status" value="1"/>
</dbReference>
<dbReference type="PANTHER" id="PTHR37844:SF1">
    <property type="entry name" value="CALCINEURIN-LIKE PHOSPHOESTERASE DOMAIN-CONTAINING PROTEIN"/>
    <property type="match status" value="1"/>
</dbReference>
<dbReference type="Pfam" id="PF00149">
    <property type="entry name" value="Metallophos"/>
    <property type="match status" value="1"/>
</dbReference>
<dbReference type="VEuPathDB" id="AmoebaDB:NAEGRDRAFT_61782"/>
<dbReference type="OMA" id="FTHHSPV"/>
<keyword evidence="3" id="KW-1185">Reference proteome</keyword>
<evidence type="ECO:0000313" key="3">
    <source>
        <dbReference type="Proteomes" id="UP000006671"/>
    </source>
</evidence>
<accession>D2UZ20</accession>
<gene>
    <name evidence="2" type="ORF">NAEGRDRAFT_61782</name>
</gene>
<name>D2UZ20_NAEGR</name>
<evidence type="ECO:0000259" key="1">
    <source>
        <dbReference type="Pfam" id="PF00149"/>
    </source>
</evidence>
<dbReference type="EMBL" id="GG738846">
    <property type="protein sequence ID" value="EFC50073.1"/>
    <property type="molecule type" value="Genomic_DNA"/>
</dbReference>
<proteinExistence type="predicted"/>
<dbReference type="InParanoid" id="D2UZ20"/>
<dbReference type="PANTHER" id="PTHR37844">
    <property type="entry name" value="SER/THR PROTEIN PHOSPHATASE SUPERFAMILY (AFU_ORTHOLOGUE AFUA_1G14840)"/>
    <property type="match status" value="1"/>
</dbReference>
<organism evidence="3">
    <name type="scientific">Naegleria gruberi</name>
    <name type="common">Amoeba</name>
    <dbReference type="NCBI Taxonomy" id="5762"/>
    <lineage>
        <taxon>Eukaryota</taxon>
        <taxon>Discoba</taxon>
        <taxon>Heterolobosea</taxon>
        <taxon>Tetramitia</taxon>
        <taxon>Eutetramitia</taxon>
        <taxon>Vahlkampfiidae</taxon>
        <taxon>Naegleria</taxon>
    </lineage>
</organism>
<dbReference type="OrthoDB" id="550558at2759"/>
<dbReference type="InterPro" id="IPR029052">
    <property type="entry name" value="Metallo-depent_PP-like"/>
</dbReference>
<dbReference type="GeneID" id="8852707"/>
<dbReference type="Gene3D" id="3.60.21.10">
    <property type="match status" value="1"/>
</dbReference>
<dbReference type="KEGG" id="ngr:NAEGRDRAFT_61782"/>